<feature type="region of interest" description="Disordered" evidence="1">
    <location>
        <begin position="1"/>
        <end position="21"/>
    </location>
</feature>
<dbReference type="KEGG" id="cbr:CBG_27954"/>
<evidence type="ECO:0000313" key="2">
    <source>
        <dbReference type="EMBL" id="CAS00126.1"/>
    </source>
</evidence>
<organism evidence="2 3">
    <name type="scientific">Caenorhabditis briggsae</name>
    <dbReference type="NCBI Taxonomy" id="6238"/>
    <lineage>
        <taxon>Eukaryota</taxon>
        <taxon>Metazoa</taxon>
        <taxon>Ecdysozoa</taxon>
        <taxon>Nematoda</taxon>
        <taxon>Chromadorea</taxon>
        <taxon>Rhabditida</taxon>
        <taxon>Rhabditina</taxon>
        <taxon>Rhabditomorpha</taxon>
        <taxon>Rhabditoidea</taxon>
        <taxon>Rhabditidae</taxon>
        <taxon>Peloderinae</taxon>
        <taxon>Caenorhabditis</taxon>
    </lineage>
</organism>
<dbReference type="GeneID" id="68919403"/>
<evidence type="ECO:0000313" key="3">
    <source>
        <dbReference type="Proteomes" id="UP000008549"/>
    </source>
</evidence>
<dbReference type="Proteomes" id="UP000008549">
    <property type="component" value="Unassembled WGS sequence"/>
</dbReference>
<feature type="compositionally biased region" description="Basic and acidic residues" evidence="1">
    <location>
        <begin position="413"/>
        <end position="422"/>
    </location>
</feature>
<reference evidence="2 3" key="1">
    <citation type="journal article" date="2003" name="PLoS Biol.">
        <title>The genome sequence of Caenorhabditis briggsae: a platform for comparative genomics.</title>
        <authorList>
            <person name="Stein L.D."/>
            <person name="Bao Z."/>
            <person name="Blasiar D."/>
            <person name="Blumenthal T."/>
            <person name="Brent M.R."/>
            <person name="Chen N."/>
            <person name="Chinwalla A."/>
            <person name="Clarke L."/>
            <person name="Clee C."/>
            <person name="Coghlan A."/>
            <person name="Coulson A."/>
            <person name="D'Eustachio P."/>
            <person name="Fitch D.H."/>
            <person name="Fulton L.A."/>
            <person name="Fulton R.E."/>
            <person name="Griffiths-Jones S."/>
            <person name="Harris T.W."/>
            <person name="Hillier L.W."/>
            <person name="Kamath R."/>
            <person name="Kuwabara P.E."/>
            <person name="Mardis E.R."/>
            <person name="Marra M.A."/>
            <person name="Miner T.L."/>
            <person name="Minx P."/>
            <person name="Mullikin J.C."/>
            <person name="Plumb R.W."/>
            <person name="Rogers J."/>
            <person name="Schein J.E."/>
            <person name="Sohrmann M."/>
            <person name="Spieth J."/>
            <person name="Stajich J.E."/>
            <person name="Wei C."/>
            <person name="Willey D."/>
            <person name="Wilson R.K."/>
            <person name="Durbin R."/>
            <person name="Waterston R.H."/>
        </authorList>
    </citation>
    <scope>NUCLEOTIDE SEQUENCE [LARGE SCALE GENOMIC DNA]</scope>
    <source>
        <strain evidence="2 3">AF16</strain>
    </source>
</reference>
<protein>
    <submittedName>
        <fullName evidence="2">Protein CBG27954</fullName>
    </submittedName>
</protein>
<dbReference type="HOGENOM" id="CLU_650905_0_0_1"/>
<reference evidence="2 3" key="2">
    <citation type="journal article" date="2011" name="PLoS Genet.">
        <title>Caenorhabditis briggsae recombinant inbred line genotypes reveal inter-strain incompatibility and the evolution of recombination.</title>
        <authorList>
            <person name="Ross J.A."/>
            <person name="Koboldt D.C."/>
            <person name="Staisch J.E."/>
            <person name="Chamberlin H.M."/>
            <person name="Gupta B.P."/>
            <person name="Miller R.D."/>
            <person name="Baird S.E."/>
            <person name="Haag E.S."/>
        </authorList>
    </citation>
    <scope>NUCLEOTIDE SEQUENCE [LARGE SCALE GENOMIC DNA]</scope>
    <source>
        <strain evidence="2 3">AF16</strain>
    </source>
</reference>
<dbReference type="AlphaFoldDB" id="B6IJP6"/>
<dbReference type="EMBL" id="HE601046">
    <property type="protein sequence ID" value="CAS00126.1"/>
    <property type="molecule type" value="Genomic_DNA"/>
</dbReference>
<proteinExistence type="predicted"/>
<gene>
    <name evidence="2" type="ORF">CBG27954</name>
    <name evidence="2" type="ORF">CBG_27954</name>
</gene>
<name>B6IJP6_CAEBR</name>
<dbReference type="RefSeq" id="XP_045099686.1">
    <property type="nucleotide sequence ID" value="XM_045240243.1"/>
</dbReference>
<feature type="compositionally biased region" description="Acidic residues" evidence="1">
    <location>
        <begin position="377"/>
        <end position="412"/>
    </location>
</feature>
<accession>B6IJP6</accession>
<sequence>MSSIEEEMELLKESNDEGQQEPIVDMEAVAAELLDGELLEGVLPGDNEVDSNALNEVPNGEENAVAEALGGVSEGDGDPIPVVAKPAEVVETVAVDSGAEGDTDPVAAVTKVAEDGVDVGDVARADKAEAVQAGAAGAEAAIDGAKGDAKPVAAVTGVAEDGAAVGDVVQDDGAEAVQAGAAGAESAIDGDKGDAKPVPAVARGAAAEAVEARRQGRQRRRARQASVQADDEEIEVIRDDFEDQGVVPELTLQASIEKAVRKATREMRSEIRALRNEVSHLKMRNYVADEFARPGSGKITSAELNIELYRKCLQDHLMRNPALLLAGMNQGVGMPLAPGVSLPLAQGVGLPLVQGVGISNGAAVPPAQDASTNGIEGAEEDVEDEEDINDEEDDELMDEEEPKEVIDVDDEEPAPKKAKTDE</sequence>
<dbReference type="InParanoid" id="B6IJP6"/>
<dbReference type="CTD" id="68919403"/>
<keyword evidence="3" id="KW-1185">Reference proteome</keyword>
<feature type="region of interest" description="Disordered" evidence="1">
    <location>
        <begin position="363"/>
        <end position="422"/>
    </location>
</feature>
<evidence type="ECO:0000256" key="1">
    <source>
        <dbReference type="SAM" id="MobiDB-lite"/>
    </source>
</evidence>